<proteinExistence type="inferred from homology"/>
<evidence type="ECO:0000256" key="2">
    <source>
        <dbReference type="ARBA" id="ARBA00007871"/>
    </source>
</evidence>
<reference evidence="13" key="1">
    <citation type="submission" date="2014-11" db="EMBL/GenBank/DDBJ databases">
        <authorList>
            <person name="Zhu J."/>
            <person name="Qi W."/>
            <person name="Song R."/>
        </authorList>
    </citation>
    <scope>NUCLEOTIDE SEQUENCE</scope>
</reference>
<dbReference type="PANTHER" id="PTHR33238">
    <property type="entry name" value="IRON (METAL) DEPENDENT REPRESSOR, DTXR FAMILY"/>
    <property type="match status" value="1"/>
</dbReference>
<dbReference type="InterPro" id="IPR036421">
    <property type="entry name" value="Fe_dep_repressor_sf"/>
</dbReference>
<dbReference type="InterPro" id="IPR022687">
    <property type="entry name" value="HTH_DTXR"/>
</dbReference>
<dbReference type="InterPro" id="IPR036390">
    <property type="entry name" value="WH_DNA-bd_sf"/>
</dbReference>
<sequence length="215" mass="24299">MSDLSEFEEMYLKRIFEAHFAEPGEIVRTTKLAELMEVSPASTTEMIQRLSVRDYVTYIPYKGCRLTSEGFKHASRIKRREELLKILLTDVIRFDGDIDSVACKIEHSIDENLEASIDRMLGYPERNKDGVMIPTVDRSMITSTTNILLPLSALPEETPSIIELINSSGVAIKTLENAGIKIGNSIIKKSNKFYCDGSEIAFSRELSFKIIVRVE</sequence>
<evidence type="ECO:0000256" key="7">
    <source>
        <dbReference type="ARBA" id="ARBA00023125"/>
    </source>
</evidence>
<dbReference type="Pfam" id="PF02742">
    <property type="entry name" value="Fe_dep_repr_C"/>
    <property type="match status" value="1"/>
</dbReference>
<evidence type="ECO:0000256" key="9">
    <source>
        <dbReference type="ARBA" id="ARBA00023163"/>
    </source>
</evidence>
<keyword evidence="8" id="KW-0010">Activator</keyword>
<keyword evidence="10" id="KW-0464">Manganese</keyword>
<dbReference type="PANTHER" id="PTHR33238:SF11">
    <property type="entry name" value="TRANSCRIPTIONAL REGULATOR MNTR"/>
    <property type="match status" value="1"/>
</dbReference>
<dbReference type="GO" id="GO:0046983">
    <property type="term" value="F:protein dimerization activity"/>
    <property type="evidence" value="ECO:0007669"/>
    <property type="project" value="InterPro"/>
</dbReference>
<organism evidence="13">
    <name type="scientific">uncultured Poseidoniia archaeon</name>
    <dbReference type="NCBI Taxonomy" id="1697135"/>
    <lineage>
        <taxon>Archaea</taxon>
        <taxon>Methanobacteriati</taxon>
        <taxon>Thermoplasmatota</taxon>
        <taxon>Candidatus Poseidoniia</taxon>
        <taxon>environmental samples</taxon>
    </lineage>
</organism>
<dbReference type="GO" id="GO:0003700">
    <property type="term" value="F:DNA-binding transcription factor activity"/>
    <property type="evidence" value="ECO:0007669"/>
    <property type="project" value="InterPro"/>
</dbReference>
<evidence type="ECO:0000256" key="5">
    <source>
        <dbReference type="ARBA" id="ARBA00022491"/>
    </source>
</evidence>
<dbReference type="InterPro" id="IPR038157">
    <property type="entry name" value="FeoA_core_dom"/>
</dbReference>
<keyword evidence="4" id="KW-0963">Cytoplasm</keyword>
<keyword evidence="6" id="KW-0805">Transcription regulation</keyword>
<dbReference type="AlphaFoldDB" id="A0A1B1TCC2"/>
<comment type="similarity">
    <text evidence="2">Belongs to the DtxR/MntR family.</text>
</comment>
<dbReference type="GO" id="GO:0046914">
    <property type="term" value="F:transition metal ion binding"/>
    <property type="evidence" value="ECO:0007669"/>
    <property type="project" value="InterPro"/>
</dbReference>
<dbReference type="SUPFAM" id="SSF46785">
    <property type="entry name" value="Winged helix' DNA-binding domain"/>
    <property type="match status" value="1"/>
</dbReference>
<evidence type="ECO:0000256" key="8">
    <source>
        <dbReference type="ARBA" id="ARBA00023159"/>
    </source>
</evidence>
<dbReference type="EMBL" id="KP211862">
    <property type="protein sequence ID" value="ANV79938.1"/>
    <property type="molecule type" value="Genomic_DNA"/>
</dbReference>
<protein>
    <recommendedName>
        <fullName evidence="11">Manganese transport regulator</fullName>
    </recommendedName>
</protein>
<evidence type="ECO:0000256" key="10">
    <source>
        <dbReference type="ARBA" id="ARBA00023211"/>
    </source>
</evidence>
<dbReference type="InterPro" id="IPR036388">
    <property type="entry name" value="WH-like_DNA-bd_sf"/>
</dbReference>
<dbReference type="PROSITE" id="PS50944">
    <property type="entry name" value="HTH_DTXR"/>
    <property type="match status" value="1"/>
</dbReference>
<evidence type="ECO:0000256" key="6">
    <source>
        <dbReference type="ARBA" id="ARBA00023015"/>
    </source>
</evidence>
<evidence type="ECO:0000259" key="12">
    <source>
        <dbReference type="PROSITE" id="PS50944"/>
    </source>
</evidence>
<comment type="subunit">
    <text evidence="3">Homodimer.</text>
</comment>
<dbReference type="GO" id="GO:0005737">
    <property type="term" value="C:cytoplasm"/>
    <property type="evidence" value="ECO:0007669"/>
    <property type="project" value="UniProtKB-SubCell"/>
</dbReference>
<comment type="subcellular location">
    <subcellularLocation>
        <location evidence="1">Cytoplasm</location>
    </subcellularLocation>
</comment>
<dbReference type="SUPFAM" id="SSF47979">
    <property type="entry name" value="Iron-dependent repressor protein, dimerization domain"/>
    <property type="match status" value="1"/>
</dbReference>
<evidence type="ECO:0000313" key="13">
    <source>
        <dbReference type="EMBL" id="ANV79938.1"/>
    </source>
</evidence>
<evidence type="ECO:0000256" key="1">
    <source>
        <dbReference type="ARBA" id="ARBA00004496"/>
    </source>
</evidence>
<keyword evidence="9" id="KW-0804">Transcription</keyword>
<dbReference type="InterPro" id="IPR022689">
    <property type="entry name" value="Iron_dep_repressor"/>
</dbReference>
<dbReference type="SMART" id="SM00529">
    <property type="entry name" value="HTH_DTXR"/>
    <property type="match status" value="1"/>
</dbReference>
<dbReference type="InterPro" id="IPR001367">
    <property type="entry name" value="Fe_dep_repressor"/>
</dbReference>
<accession>A0A1B1TCC2</accession>
<evidence type="ECO:0000256" key="3">
    <source>
        <dbReference type="ARBA" id="ARBA00011738"/>
    </source>
</evidence>
<feature type="domain" description="HTH dtxR-type" evidence="12">
    <location>
        <begin position="1"/>
        <end position="67"/>
    </location>
</feature>
<name>A0A1B1TCC2_9ARCH</name>
<dbReference type="GO" id="GO:0003677">
    <property type="term" value="F:DNA binding"/>
    <property type="evidence" value="ECO:0007669"/>
    <property type="project" value="UniProtKB-KW"/>
</dbReference>
<dbReference type="Gene3D" id="1.10.10.10">
    <property type="entry name" value="Winged helix-like DNA-binding domain superfamily/Winged helix DNA-binding domain"/>
    <property type="match status" value="1"/>
</dbReference>
<evidence type="ECO:0000256" key="4">
    <source>
        <dbReference type="ARBA" id="ARBA00022490"/>
    </source>
</evidence>
<dbReference type="InterPro" id="IPR050536">
    <property type="entry name" value="DtxR_MntR_Metal-Reg"/>
</dbReference>
<dbReference type="Gene3D" id="2.30.30.90">
    <property type="match status" value="1"/>
</dbReference>
<keyword evidence="7" id="KW-0238">DNA-binding</keyword>
<keyword evidence="5" id="KW-0678">Repressor</keyword>
<reference evidence="13" key="2">
    <citation type="journal article" date="2015" name="ISME J.">
        <title>A new class of marine Euryarchaeota group II from the Mediterranean deep chlorophyll maximum.</title>
        <authorList>
            <person name="Martin-Cuadrado A.B."/>
            <person name="Garcia-Heredia I."/>
            <person name="Molto A.G."/>
            <person name="Lopez-Ubeda R."/>
            <person name="Kimes N."/>
            <person name="Lopez-Garcia P."/>
            <person name="Moreira D."/>
            <person name="Rodriguez-Valera F."/>
        </authorList>
    </citation>
    <scope>NUCLEOTIDE SEQUENCE</scope>
</reference>
<evidence type="ECO:0000256" key="11">
    <source>
        <dbReference type="ARBA" id="ARBA00032593"/>
    </source>
</evidence>
<dbReference type="Pfam" id="PF01325">
    <property type="entry name" value="Fe_dep_repress"/>
    <property type="match status" value="1"/>
</dbReference>